<dbReference type="AlphaFoldDB" id="A0A087CXX5"/>
<organism evidence="1 2">
    <name type="scientific">Bifidobacterium pullorum subsp. saeculare DSM 6531 = LMG 14934</name>
    <dbReference type="NCBI Taxonomy" id="1437611"/>
    <lineage>
        <taxon>Bacteria</taxon>
        <taxon>Bacillati</taxon>
        <taxon>Actinomycetota</taxon>
        <taxon>Actinomycetes</taxon>
        <taxon>Bifidobacteriales</taxon>
        <taxon>Bifidobacteriaceae</taxon>
        <taxon>Bifidobacterium</taxon>
    </lineage>
</organism>
<sequence length="54" mass="6358">MKKKLLLQIAVRNSQVRYILHDTDVRLFYITLLDGFTPATEESNKVKHLLEKDD</sequence>
<gene>
    <name evidence="1" type="ORF">BSAE_1760</name>
</gene>
<reference evidence="1 2" key="1">
    <citation type="submission" date="2014-03" db="EMBL/GenBank/DDBJ databases">
        <title>Genomics of Bifidobacteria.</title>
        <authorList>
            <person name="Ventura M."/>
            <person name="Milani C."/>
            <person name="Lugli G.A."/>
        </authorList>
    </citation>
    <scope>NUCLEOTIDE SEQUENCE [LARGE SCALE GENOMIC DNA]</scope>
    <source>
        <strain evidence="1 2">LMG 14934</strain>
    </source>
</reference>
<proteinExistence type="predicted"/>
<name>A0A087CXX5_9BIFI</name>
<evidence type="ECO:0000313" key="2">
    <source>
        <dbReference type="Proteomes" id="UP000029040"/>
    </source>
</evidence>
<dbReference type="Proteomes" id="UP000029040">
    <property type="component" value="Unassembled WGS sequence"/>
</dbReference>
<dbReference type="EMBL" id="JGZM01000003">
    <property type="protein sequence ID" value="KFI88125.1"/>
    <property type="molecule type" value="Genomic_DNA"/>
</dbReference>
<comment type="caution">
    <text evidence="1">The sequence shown here is derived from an EMBL/GenBank/DDBJ whole genome shotgun (WGS) entry which is preliminary data.</text>
</comment>
<evidence type="ECO:0000313" key="1">
    <source>
        <dbReference type="EMBL" id="KFI88125.1"/>
    </source>
</evidence>
<accession>A0A087CXX5</accession>
<protein>
    <submittedName>
        <fullName evidence="1">Uncharacterized protein</fullName>
    </submittedName>
</protein>